<gene>
    <name evidence="3" type="ORF">NG653_01920</name>
</gene>
<accession>A0ABT1AUA2</accession>
<dbReference type="RefSeq" id="WP_252739967.1">
    <property type="nucleotide sequence ID" value="NZ_JAMXIB010000001.1"/>
</dbReference>
<evidence type="ECO:0000313" key="4">
    <source>
        <dbReference type="Proteomes" id="UP001206312"/>
    </source>
</evidence>
<dbReference type="SMART" id="SM00631">
    <property type="entry name" value="Zn_pept"/>
    <property type="match status" value="1"/>
</dbReference>
<proteinExistence type="inferred from homology"/>
<dbReference type="Gene3D" id="3.40.630.10">
    <property type="entry name" value="Zn peptidases"/>
    <property type="match status" value="1"/>
</dbReference>
<dbReference type="Proteomes" id="UP001206312">
    <property type="component" value="Unassembled WGS sequence"/>
</dbReference>
<comment type="caution">
    <text evidence="1">Lacks conserved residue(s) required for the propagation of feature annotation.</text>
</comment>
<comment type="similarity">
    <text evidence="1">Belongs to the peptidase M14 family.</text>
</comment>
<name>A0ABT1AUA2_9FLAO</name>
<sequence>MEGLHPYQKIKVQEITGRYLPYRTVLEFLSAGFPGPQKVHLGASVNGQPLYGVRLGRGAIRVLLWSQMHGNETTTTRAVLDLLRWLGKGEEEGASLLDALQLFFIPVLNPDGAGAYTRFNANQVDLNRDAQSQSQPESRILRQVYEDFTPHYCFNLHDQRTIFGVGQNPVPATLSFLAPAASEQRDFTPGRHKAARLIGRIAGALGHGIGVGRYDDTFNPNCVGDYFQARGTPTLLFEAGHFPGDYEREITRYHVFRALQIALLAIRDKTHEGLSLEPYLGIPENRECFVDVLVRNAHALGKGQPKGSLLGVQYEEVLQDNRIRFVPRCLPPGQLASKWGHRQFDAENPEDFSALKADAALYAILQGK</sequence>
<protein>
    <submittedName>
        <fullName evidence="3">Peptidase M14</fullName>
    </submittedName>
</protein>
<dbReference type="Pfam" id="PF00246">
    <property type="entry name" value="Peptidase_M14"/>
    <property type="match status" value="1"/>
</dbReference>
<organism evidence="3 4">
    <name type="scientific">Robiginitalea marina</name>
    <dbReference type="NCBI Taxonomy" id="2954105"/>
    <lineage>
        <taxon>Bacteria</taxon>
        <taxon>Pseudomonadati</taxon>
        <taxon>Bacteroidota</taxon>
        <taxon>Flavobacteriia</taxon>
        <taxon>Flavobacteriales</taxon>
        <taxon>Flavobacteriaceae</taxon>
        <taxon>Robiginitalea</taxon>
    </lineage>
</organism>
<feature type="domain" description="Peptidase M14" evidence="2">
    <location>
        <begin position="3"/>
        <end position="368"/>
    </location>
</feature>
<dbReference type="InterPro" id="IPR000834">
    <property type="entry name" value="Peptidase_M14"/>
</dbReference>
<dbReference type="SUPFAM" id="SSF53187">
    <property type="entry name" value="Zn-dependent exopeptidases"/>
    <property type="match status" value="1"/>
</dbReference>
<reference evidence="3 4" key="1">
    <citation type="submission" date="2022-06" db="EMBL/GenBank/DDBJ databases">
        <authorList>
            <person name="Xuan X."/>
        </authorList>
    </citation>
    <scope>NUCLEOTIDE SEQUENCE [LARGE SCALE GENOMIC DNA]</scope>
    <source>
        <strain evidence="3 4">2V75</strain>
    </source>
</reference>
<dbReference type="PROSITE" id="PS52035">
    <property type="entry name" value="PEPTIDASE_M14"/>
    <property type="match status" value="1"/>
</dbReference>
<dbReference type="EMBL" id="JAMXIB010000001">
    <property type="protein sequence ID" value="MCO5723595.1"/>
    <property type="molecule type" value="Genomic_DNA"/>
</dbReference>
<keyword evidence="4" id="KW-1185">Reference proteome</keyword>
<comment type="caution">
    <text evidence="3">The sequence shown here is derived from an EMBL/GenBank/DDBJ whole genome shotgun (WGS) entry which is preliminary data.</text>
</comment>
<evidence type="ECO:0000259" key="2">
    <source>
        <dbReference type="PROSITE" id="PS52035"/>
    </source>
</evidence>
<evidence type="ECO:0000313" key="3">
    <source>
        <dbReference type="EMBL" id="MCO5723595.1"/>
    </source>
</evidence>
<evidence type="ECO:0000256" key="1">
    <source>
        <dbReference type="PROSITE-ProRule" id="PRU01379"/>
    </source>
</evidence>